<dbReference type="Pfam" id="PF13949">
    <property type="entry name" value="ALIX_LYPXL_bnd"/>
    <property type="match status" value="1"/>
</dbReference>
<dbReference type="Proteomes" id="UP000230750">
    <property type="component" value="Unassembled WGS sequence"/>
</dbReference>
<dbReference type="AlphaFoldDB" id="A0A2G8L306"/>
<feature type="region of interest" description="Disordered" evidence="1">
    <location>
        <begin position="399"/>
        <end position="428"/>
    </location>
</feature>
<organism evidence="3 4">
    <name type="scientific">Stichopus japonicus</name>
    <name type="common">Sea cucumber</name>
    <dbReference type="NCBI Taxonomy" id="307972"/>
    <lineage>
        <taxon>Eukaryota</taxon>
        <taxon>Metazoa</taxon>
        <taxon>Echinodermata</taxon>
        <taxon>Eleutherozoa</taxon>
        <taxon>Echinozoa</taxon>
        <taxon>Holothuroidea</taxon>
        <taxon>Aspidochirotacea</taxon>
        <taxon>Aspidochirotida</taxon>
        <taxon>Stichopodidae</taxon>
        <taxon>Apostichopus</taxon>
    </lineage>
</organism>
<dbReference type="PANTHER" id="PTHR23030:SF39">
    <property type="entry name" value="PROGRAMMED CELL DEATH 6-INTERACTING PROTEIN"/>
    <property type="match status" value="1"/>
</dbReference>
<dbReference type="EMBL" id="MRZV01000240">
    <property type="protein sequence ID" value="PIK54633.1"/>
    <property type="molecule type" value="Genomic_DNA"/>
</dbReference>
<evidence type="ECO:0000313" key="3">
    <source>
        <dbReference type="EMBL" id="PIK54633.1"/>
    </source>
</evidence>
<reference evidence="3 4" key="1">
    <citation type="journal article" date="2017" name="PLoS Biol.">
        <title>The sea cucumber genome provides insights into morphological evolution and visceral regeneration.</title>
        <authorList>
            <person name="Zhang X."/>
            <person name="Sun L."/>
            <person name="Yuan J."/>
            <person name="Sun Y."/>
            <person name="Gao Y."/>
            <person name="Zhang L."/>
            <person name="Li S."/>
            <person name="Dai H."/>
            <person name="Hamel J.F."/>
            <person name="Liu C."/>
            <person name="Yu Y."/>
            <person name="Liu S."/>
            <person name="Lin W."/>
            <person name="Guo K."/>
            <person name="Jin S."/>
            <person name="Xu P."/>
            <person name="Storey K.B."/>
            <person name="Huan P."/>
            <person name="Zhang T."/>
            <person name="Zhou Y."/>
            <person name="Zhang J."/>
            <person name="Lin C."/>
            <person name="Li X."/>
            <person name="Xing L."/>
            <person name="Huo D."/>
            <person name="Sun M."/>
            <person name="Wang L."/>
            <person name="Mercier A."/>
            <person name="Li F."/>
            <person name="Yang H."/>
            <person name="Xiang J."/>
        </authorList>
    </citation>
    <scope>NUCLEOTIDE SEQUENCE [LARGE SCALE GENOMIC DNA]</scope>
    <source>
        <strain evidence="3">Shaxun</strain>
        <tissue evidence="3">Muscle</tissue>
    </source>
</reference>
<dbReference type="Gene3D" id="1.20.120.560">
    <property type="entry name" value="alix/aip1 in complex with the ypdl late domain"/>
    <property type="match status" value="1"/>
</dbReference>
<protein>
    <submittedName>
        <fullName evidence="3">ALG-2 interacting protein X/1</fullName>
    </submittedName>
</protein>
<dbReference type="InterPro" id="IPR025304">
    <property type="entry name" value="ALIX_V_dom"/>
</dbReference>
<keyword evidence="4" id="KW-1185">Reference proteome</keyword>
<evidence type="ECO:0000256" key="1">
    <source>
        <dbReference type="SAM" id="MobiDB-lite"/>
    </source>
</evidence>
<gene>
    <name evidence="3" type="ORF">BSL78_08451</name>
</gene>
<feature type="domain" description="ALIX V-shaped" evidence="2">
    <location>
        <begin position="46"/>
        <end position="262"/>
    </location>
</feature>
<name>A0A2G8L306_STIJA</name>
<feature type="compositionally biased region" description="Low complexity" evidence="1">
    <location>
        <begin position="303"/>
        <end position="313"/>
    </location>
</feature>
<comment type="caution">
    <text evidence="3">The sequence shown here is derived from an EMBL/GenBank/DDBJ whole genome shotgun (WGS) entry which is preliminary data.</text>
</comment>
<dbReference type="OrthoDB" id="2141925at2759"/>
<accession>A0A2G8L306</accession>
<sequence>MVAYENRKAGIVNQEVGKLRESTQLLNTVLASLNLPAAVEDLGGDTIPQSVIEKSQQLQESGGRVLLITLSELPELLERTSNTFEAMKDLDNEATADREMKEKFKEKWSRTPSEQLTAAFRSEGNKYKQILDNAIQADHVVKEKYNANREYIDILSKSTDEIAASLPAASAASALKDSTVVGELREHLSKVDVSITEREVTENLIKTASSDVQVRFLSSLSSGGAVDEEKISNEDLDQLFNGLIQQVQESIKRQELLLNNIQFYNDLTQLLVRFQSKVSDFCFARKTEKEELLRDLTAAAASMSSNPAPAAPAHHQDKPIPAARGTAASNSQPPARPPPPIGHLPALQQLRPLLLQQLLNRTRCNLHHRLRDSTLPTNRCPPMPPMGVCAYASSYQQYPGYQQPPQQPPQGYAPYPQQPPQQQYPYTPAGYPNPYQQPHHVNITSCKPIIFLEEII</sequence>
<evidence type="ECO:0000259" key="2">
    <source>
        <dbReference type="Pfam" id="PF13949"/>
    </source>
</evidence>
<proteinExistence type="predicted"/>
<feature type="region of interest" description="Disordered" evidence="1">
    <location>
        <begin position="303"/>
        <end position="345"/>
    </location>
</feature>
<dbReference type="Gene3D" id="1.20.140.50">
    <property type="entry name" value="alix/aip1 like domains"/>
    <property type="match status" value="1"/>
</dbReference>
<dbReference type="GO" id="GO:0005768">
    <property type="term" value="C:endosome"/>
    <property type="evidence" value="ECO:0007669"/>
    <property type="project" value="TreeGrafter"/>
</dbReference>
<evidence type="ECO:0000313" key="4">
    <source>
        <dbReference type="Proteomes" id="UP000230750"/>
    </source>
</evidence>
<dbReference type="STRING" id="307972.A0A2G8L306"/>
<dbReference type="PANTHER" id="PTHR23030">
    <property type="entry name" value="PCD6 INTERACTING PROTEIN-RELATED"/>
    <property type="match status" value="1"/>
</dbReference>
<dbReference type="GO" id="GO:0000281">
    <property type="term" value="P:mitotic cytokinesis"/>
    <property type="evidence" value="ECO:0007669"/>
    <property type="project" value="TreeGrafter"/>
</dbReference>